<sequence>MGWLKAGHDEQRLSVFIQSLARYRGVDRRKIPDSCFASWKGGRGIEGNGVSPGDALRRFPQTMTSDSGTSRWCMYSGDDSGCTWQINGQGTCRGQPVKSYFPVRWVRGPLASWRRSTMRSEEDIAESGWTSKGRADGLGASGFESPDSTTNRQLRSATNMKSLIGWAGLSIIRCSCRYWTDVVEVQRAPGVSVCEG</sequence>
<dbReference type="EMBL" id="BMAW01051646">
    <property type="protein sequence ID" value="GFS81666.1"/>
    <property type="molecule type" value="Genomic_DNA"/>
</dbReference>
<evidence type="ECO:0000313" key="2">
    <source>
        <dbReference type="EMBL" id="GFS81666.1"/>
    </source>
</evidence>
<evidence type="ECO:0000313" key="3">
    <source>
        <dbReference type="Proteomes" id="UP000887013"/>
    </source>
</evidence>
<evidence type="ECO:0000256" key="1">
    <source>
        <dbReference type="SAM" id="MobiDB-lite"/>
    </source>
</evidence>
<name>A0A8X6T7F8_NEPPI</name>
<comment type="caution">
    <text evidence="2">The sequence shown here is derived from an EMBL/GenBank/DDBJ whole genome shotgun (WGS) entry which is preliminary data.</text>
</comment>
<dbReference type="AlphaFoldDB" id="A0A8X6T7F8"/>
<accession>A0A8X6T7F8</accession>
<reference evidence="2" key="1">
    <citation type="submission" date="2020-08" db="EMBL/GenBank/DDBJ databases">
        <title>Multicomponent nature underlies the extraordinary mechanical properties of spider dragline silk.</title>
        <authorList>
            <person name="Kono N."/>
            <person name="Nakamura H."/>
            <person name="Mori M."/>
            <person name="Yoshida Y."/>
            <person name="Ohtoshi R."/>
            <person name="Malay A.D."/>
            <person name="Moran D.A.P."/>
            <person name="Tomita M."/>
            <person name="Numata K."/>
            <person name="Arakawa K."/>
        </authorList>
    </citation>
    <scope>NUCLEOTIDE SEQUENCE</scope>
</reference>
<protein>
    <submittedName>
        <fullName evidence="2">Uncharacterized protein</fullName>
    </submittedName>
</protein>
<organism evidence="2 3">
    <name type="scientific">Nephila pilipes</name>
    <name type="common">Giant wood spider</name>
    <name type="synonym">Nephila maculata</name>
    <dbReference type="NCBI Taxonomy" id="299642"/>
    <lineage>
        <taxon>Eukaryota</taxon>
        <taxon>Metazoa</taxon>
        <taxon>Ecdysozoa</taxon>
        <taxon>Arthropoda</taxon>
        <taxon>Chelicerata</taxon>
        <taxon>Arachnida</taxon>
        <taxon>Araneae</taxon>
        <taxon>Araneomorphae</taxon>
        <taxon>Entelegynae</taxon>
        <taxon>Araneoidea</taxon>
        <taxon>Nephilidae</taxon>
        <taxon>Nephila</taxon>
    </lineage>
</organism>
<proteinExistence type="predicted"/>
<feature type="region of interest" description="Disordered" evidence="1">
    <location>
        <begin position="124"/>
        <end position="152"/>
    </location>
</feature>
<dbReference type="Proteomes" id="UP000887013">
    <property type="component" value="Unassembled WGS sequence"/>
</dbReference>
<gene>
    <name evidence="2" type="ORF">NPIL_253711</name>
</gene>
<keyword evidence="3" id="KW-1185">Reference proteome</keyword>